<accession>A0A439D3H5</accession>
<dbReference type="Pfam" id="PF06985">
    <property type="entry name" value="HET"/>
    <property type="match status" value="1"/>
</dbReference>
<dbReference type="PANTHER" id="PTHR33112">
    <property type="entry name" value="DOMAIN PROTEIN, PUTATIVE-RELATED"/>
    <property type="match status" value="1"/>
</dbReference>
<protein>
    <recommendedName>
        <fullName evidence="1">Heterokaryon incompatibility domain-containing protein</fullName>
    </recommendedName>
</protein>
<gene>
    <name evidence="2" type="ORF">EKO27_g6147</name>
</gene>
<dbReference type="AlphaFoldDB" id="A0A439D3H5"/>
<evidence type="ECO:0000259" key="1">
    <source>
        <dbReference type="Pfam" id="PF06985"/>
    </source>
</evidence>
<dbReference type="InterPro" id="IPR010730">
    <property type="entry name" value="HET"/>
</dbReference>
<name>A0A439D3H5_9PEZI</name>
<dbReference type="Proteomes" id="UP000286045">
    <property type="component" value="Unassembled WGS sequence"/>
</dbReference>
<feature type="domain" description="Heterokaryon incompatibility" evidence="1">
    <location>
        <begin position="125"/>
        <end position="273"/>
    </location>
</feature>
<evidence type="ECO:0000313" key="3">
    <source>
        <dbReference type="Proteomes" id="UP000286045"/>
    </source>
</evidence>
<dbReference type="PANTHER" id="PTHR33112:SF16">
    <property type="entry name" value="HETEROKARYON INCOMPATIBILITY DOMAIN-CONTAINING PROTEIN"/>
    <property type="match status" value="1"/>
</dbReference>
<dbReference type="EMBL" id="RYZI01000176">
    <property type="protein sequence ID" value="RWA08953.1"/>
    <property type="molecule type" value="Genomic_DNA"/>
</dbReference>
<comment type="caution">
    <text evidence="2">The sequence shown here is derived from an EMBL/GenBank/DDBJ whole genome shotgun (WGS) entry which is preliminary data.</text>
</comment>
<proteinExistence type="predicted"/>
<organism evidence="2 3">
    <name type="scientific">Xylaria grammica</name>
    <dbReference type="NCBI Taxonomy" id="363999"/>
    <lineage>
        <taxon>Eukaryota</taxon>
        <taxon>Fungi</taxon>
        <taxon>Dikarya</taxon>
        <taxon>Ascomycota</taxon>
        <taxon>Pezizomycotina</taxon>
        <taxon>Sordariomycetes</taxon>
        <taxon>Xylariomycetidae</taxon>
        <taxon>Xylariales</taxon>
        <taxon>Xylariaceae</taxon>
        <taxon>Xylaria</taxon>
    </lineage>
</organism>
<reference evidence="2 3" key="1">
    <citation type="submission" date="2018-12" db="EMBL/GenBank/DDBJ databases">
        <title>Draft genome sequence of Xylaria grammica IHI A82.</title>
        <authorList>
            <person name="Buettner E."/>
            <person name="Kellner H."/>
        </authorList>
    </citation>
    <scope>NUCLEOTIDE SEQUENCE [LARGE SCALE GENOMIC DNA]</scope>
    <source>
        <strain evidence="2 3">IHI A82</strain>
    </source>
</reference>
<sequence>MADYDPVYRPFPVDYKSRSIQGAEKLVGRVLQKGWYTIVEFVLLASSDNPAAEIFPRRPFSDTFMTDDVMDSIVNWIQTCCSRDGHDGCWYDGKPQLPTRVIDVTAAEPDSIRIHNTDEGECDDYVTLSYCWGGPQPLTANSNTMTQLMNGTPLSVLPSTVRDAVLTTRRLGFRYLWIDALCIIQDNEDDKKREIGKMGQIYRNATITIVAAHSRSATGGFLKPDLRRTQTPSFPMVVRIPGPDTNSQVILALGLSTMSRVQPLVTRGWAFQESMLSMRLVTFSEFEVYCECNLKSATLILNDGSRSHASIVSPHEKLYAPDGRLSNELQQAYQDHGPGWMDADFLANAWEMIVTQFTRRALTFPDDRLPGVRGLASELLKHLSPGVGGDYVVGVFTGCLPRLLLWSKSNVPGLLDWPEGHENPRLQQVSSQVQRSKRAPTWSWACVDYPVIFYTDEWDVYNATISVIQDPSSLGVEEAAQVSALGLTGMPILEIESELLQRGKDEFEEDRSSGTIQAAMDLEVNRSVLPEEGVWYLFLSKNIGPEEWAPSESGPTAKGPLRYWYASGIIVQQLGKGLYRRQGYFRRDYDGSSNSDELLGSRQRIKLV</sequence>
<evidence type="ECO:0000313" key="2">
    <source>
        <dbReference type="EMBL" id="RWA08953.1"/>
    </source>
</evidence>
<keyword evidence="3" id="KW-1185">Reference proteome</keyword>